<dbReference type="InterPro" id="IPR037069">
    <property type="entry name" value="AcylCoA_DH/ox_N_sf"/>
</dbReference>
<comment type="similarity">
    <text evidence="2">Belongs to the acyl-CoA dehydrogenase family.</text>
</comment>
<dbReference type="InterPro" id="IPR036250">
    <property type="entry name" value="AcylCo_DH-like_C"/>
</dbReference>
<protein>
    <submittedName>
        <fullName evidence="8">Alkylation response protein AidB-like acyl-CoA dehydrogenase</fullName>
    </submittedName>
</protein>
<gene>
    <name evidence="8" type="ORF">DES45_1125</name>
</gene>
<sequence length="352" mass="38119">MDFRFSDEQVMTADVVRSLLAEVCNSQDLRRLLTSGSTWDEARWKKLSELGLAGILVPEDNGGLGLAPVDLVQVAEACGYRCLPEPLVDIVGIAIPLLAAFADHPEVAPCLEQAIAGEITVAVSHPVNPYVPHASRAAAALIVRDDGLYLVAISPDMLTMQLSADPFRPLHTIARVPATRIASRDEAEAPLRQTLDRGALFTAAQLLGMAQGCVDLAVGYAKERQQFGRPIGSYQAIKHHLASVQVKIEFARPVVYAAAADLPHDDVYSRARISQAKLAASEAADLAAHAAIQIYGAMGYSWEVDVHLYLKRIIALTQAWGGPSFHRERVAARVFEKPLGPETTFARETDRA</sequence>
<comment type="cofactor">
    <cofactor evidence="1">
        <name>FAD</name>
        <dbReference type="ChEBI" id="CHEBI:57692"/>
    </cofactor>
</comment>
<evidence type="ECO:0000256" key="2">
    <source>
        <dbReference type="ARBA" id="ARBA00009347"/>
    </source>
</evidence>
<evidence type="ECO:0000259" key="6">
    <source>
        <dbReference type="Pfam" id="PF00441"/>
    </source>
</evidence>
<feature type="domain" description="Acyl-CoA dehydrogenase/oxidase N-terminal" evidence="7">
    <location>
        <begin position="6"/>
        <end position="103"/>
    </location>
</feature>
<dbReference type="RefSeq" id="WP_114772422.1">
    <property type="nucleotide sequence ID" value="NZ_QQBB01000012.1"/>
</dbReference>
<feature type="domain" description="Acyl-CoA dehydrogenase/oxidase C-terminal" evidence="6">
    <location>
        <begin position="193"/>
        <end position="334"/>
    </location>
</feature>
<accession>A0A370HBC0</accession>
<keyword evidence="9" id="KW-1185">Reference proteome</keyword>
<evidence type="ECO:0000256" key="5">
    <source>
        <dbReference type="ARBA" id="ARBA00023002"/>
    </source>
</evidence>
<dbReference type="GO" id="GO:0003995">
    <property type="term" value="F:acyl-CoA dehydrogenase activity"/>
    <property type="evidence" value="ECO:0007669"/>
    <property type="project" value="TreeGrafter"/>
</dbReference>
<dbReference type="PANTHER" id="PTHR43884:SF20">
    <property type="entry name" value="ACYL-COA DEHYDROGENASE FADE28"/>
    <property type="match status" value="1"/>
</dbReference>
<keyword evidence="4" id="KW-0274">FAD</keyword>
<evidence type="ECO:0000259" key="7">
    <source>
        <dbReference type="Pfam" id="PF02771"/>
    </source>
</evidence>
<name>A0A370HBC0_9HYPH</name>
<dbReference type="OrthoDB" id="9775090at2"/>
<comment type="caution">
    <text evidence="8">The sequence shown here is derived from an EMBL/GenBank/DDBJ whole genome shotgun (WGS) entry which is preliminary data.</text>
</comment>
<dbReference type="InterPro" id="IPR009075">
    <property type="entry name" value="AcylCo_DH/oxidase_C"/>
</dbReference>
<dbReference type="SUPFAM" id="SSF56645">
    <property type="entry name" value="Acyl-CoA dehydrogenase NM domain-like"/>
    <property type="match status" value="1"/>
</dbReference>
<dbReference type="EMBL" id="QQBB01000012">
    <property type="protein sequence ID" value="RDI53801.1"/>
    <property type="molecule type" value="Genomic_DNA"/>
</dbReference>
<dbReference type="PANTHER" id="PTHR43884">
    <property type="entry name" value="ACYL-COA DEHYDROGENASE"/>
    <property type="match status" value="1"/>
</dbReference>
<dbReference type="InterPro" id="IPR009100">
    <property type="entry name" value="AcylCoA_DH/oxidase_NM_dom_sf"/>
</dbReference>
<dbReference type="SUPFAM" id="SSF47203">
    <property type="entry name" value="Acyl-CoA dehydrogenase C-terminal domain-like"/>
    <property type="match status" value="1"/>
</dbReference>
<dbReference type="Gene3D" id="1.10.540.10">
    <property type="entry name" value="Acyl-CoA dehydrogenase/oxidase, N-terminal domain"/>
    <property type="match status" value="1"/>
</dbReference>
<dbReference type="Pfam" id="PF00441">
    <property type="entry name" value="Acyl-CoA_dh_1"/>
    <property type="match status" value="1"/>
</dbReference>
<proteinExistence type="inferred from homology"/>
<reference evidence="8 9" key="1">
    <citation type="submission" date="2018-07" db="EMBL/GenBank/DDBJ databases">
        <title>Genomic Encyclopedia of Type Strains, Phase IV (KMG-IV): sequencing the most valuable type-strain genomes for metagenomic binning, comparative biology and taxonomic classification.</title>
        <authorList>
            <person name="Goeker M."/>
        </authorList>
    </citation>
    <scope>NUCLEOTIDE SEQUENCE [LARGE SCALE GENOMIC DNA]</scope>
    <source>
        <strain evidence="8 9">DSM 14364</strain>
    </source>
</reference>
<keyword evidence="5" id="KW-0560">Oxidoreductase</keyword>
<dbReference type="Proteomes" id="UP000254925">
    <property type="component" value="Unassembled WGS sequence"/>
</dbReference>
<evidence type="ECO:0000313" key="8">
    <source>
        <dbReference type="EMBL" id="RDI53801.1"/>
    </source>
</evidence>
<organism evidence="8 9">
    <name type="scientific">Microvirga subterranea</name>
    <dbReference type="NCBI Taxonomy" id="186651"/>
    <lineage>
        <taxon>Bacteria</taxon>
        <taxon>Pseudomonadati</taxon>
        <taxon>Pseudomonadota</taxon>
        <taxon>Alphaproteobacteria</taxon>
        <taxon>Hyphomicrobiales</taxon>
        <taxon>Methylobacteriaceae</taxon>
        <taxon>Microvirga</taxon>
    </lineage>
</organism>
<evidence type="ECO:0000256" key="3">
    <source>
        <dbReference type="ARBA" id="ARBA00022630"/>
    </source>
</evidence>
<evidence type="ECO:0000313" key="9">
    <source>
        <dbReference type="Proteomes" id="UP000254925"/>
    </source>
</evidence>
<evidence type="ECO:0000256" key="4">
    <source>
        <dbReference type="ARBA" id="ARBA00022827"/>
    </source>
</evidence>
<dbReference type="Pfam" id="PF02771">
    <property type="entry name" value="Acyl-CoA_dh_N"/>
    <property type="match status" value="1"/>
</dbReference>
<dbReference type="InterPro" id="IPR013786">
    <property type="entry name" value="AcylCoA_DH/ox_N"/>
</dbReference>
<dbReference type="GO" id="GO:0050660">
    <property type="term" value="F:flavin adenine dinucleotide binding"/>
    <property type="evidence" value="ECO:0007669"/>
    <property type="project" value="InterPro"/>
</dbReference>
<dbReference type="AlphaFoldDB" id="A0A370HBC0"/>
<dbReference type="Gene3D" id="1.20.140.10">
    <property type="entry name" value="Butyryl-CoA Dehydrogenase, subunit A, domain 3"/>
    <property type="match status" value="1"/>
</dbReference>
<keyword evidence="3" id="KW-0285">Flavoprotein</keyword>
<evidence type="ECO:0000256" key="1">
    <source>
        <dbReference type="ARBA" id="ARBA00001974"/>
    </source>
</evidence>